<dbReference type="EMBL" id="AP021879">
    <property type="protein sequence ID" value="BBO92099.1"/>
    <property type="molecule type" value="Genomic_DNA"/>
</dbReference>
<dbReference type="EMBL" id="AP021879">
    <property type="protein sequence ID" value="BBO90986.1"/>
    <property type="molecule type" value="Genomic_DNA"/>
</dbReference>
<dbReference type="AlphaFoldDB" id="A0A5K8AHY6"/>
<proteinExistence type="predicted"/>
<dbReference type="InterPro" id="IPR009057">
    <property type="entry name" value="Homeodomain-like_sf"/>
</dbReference>
<feature type="region of interest" description="Disordered" evidence="1">
    <location>
        <begin position="137"/>
        <end position="159"/>
    </location>
</feature>
<evidence type="ECO:0000313" key="4">
    <source>
        <dbReference type="EMBL" id="BBO92099.1"/>
    </source>
</evidence>
<name>A0A5K8AHY6_9BACT</name>
<accession>A0A5K8AHY6</accession>
<keyword evidence="5" id="KW-1185">Reference proteome</keyword>
<organism evidence="4 5">
    <name type="scientific">Desulfosarcina ovata subsp. ovata</name>
    <dbReference type="NCBI Taxonomy" id="2752305"/>
    <lineage>
        <taxon>Bacteria</taxon>
        <taxon>Pseudomonadati</taxon>
        <taxon>Thermodesulfobacteriota</taxon>
        <taxon>Desulfobacteria</taxon>
        <taxon>Desulfobacterales</taxon>
        <taxon>Desulfosarcinaceae</taxon>
        <taxon>Desulfosarcina</taxon>
    </lineage>
</organism>
<sequence>MIKVEFSEQDLKTIEYERFHHPIPRVQRRMEVLWLKSQGLPHKQIAKISGACDNAVTKYLRLYRQGGLDEVRKVNFYRPESDLGTYSDSIEQHFRDNPVANIAQAAAEIERLTGIRRSKTQVGVFLKKLGMKYRKVGSVPSGADPEAQEEFKKKTLSQE</sequence>
<feature type="domain" description="Winged helix-turn helix" evidence="2">
    <location>
        <begin position="101"/>
        <end position="155"/>
    </location>
</feature>
<evidence type="ECO:0000259" key="2">
    <source>
        <dbReference type="Pfam" id="PF13592"/>
    </source>
</evidence>
<gene>
    <name evidence="3" type="ORF">DSCOOX_41660</name>
    <name evidence="4" type="ORF">DSCOOX_52790</name>
</gene>
<dbReference type="InterPro" id="IPR025959">
    <property type="entry name" value="Winged_HTH_dom"/>
</dbReference>
<evidence type="ECO:0000313" key="3">
    <source>
        <dbReference type="EMBL" id="BBO90986.1"/>
    </source>
</evidence>
<reference evidence="4 5" key="1">
    <citation type="submission" date="2019-11" db="EMBL/GenBank/DDBJ databases">
        <title>Comparative genomics of hydrocarbon-degrading Desulfosarcina strains.</title>
        <authorList>
            <person name="Watanabe M."/>
            <person name="Kojima H."/>
            <person name="Fukui M."/>
        </authorList>
    </citation>
    <scope>NUCLEOTIDE SEQUENCE [LARGE SCALE GENOMIC DNA]</scope>
    <source>
        <strain evidence="4">OXyS1</strain>
        <strain evidence="5">oXyS1</strain>
    </source>
</reference>
<evidence type="ECO:0000256" key="1">
    <source>
        <dbReference type="SAM" id="MobiDB-lite"/>
    </source>
</evidence>
<protein>
    <recommendedName>
        <fullName evidence="2">Winged helix-turn helix domain-containing protein</fullName>
    </recommendedName>
</protein>
<dbReference type="Pfam" id="PF13384">
    <property type="entry name" value="HTH_23"/>
    <property type="match status" value="1"/>
</dbReference>
<dbReference type="SUPFAM" id="SSF46689">
    <property type="entry name" value="Homeodomain-like"/>
    <property type="match status" value="1"/>
</dbReference>
<evidence type="ECO:0000313" key="5">
    <source>
        <dbReference type="Proteomes" id="UP000422108"/>
    </source>
</evidence>
<dbReference type="Pfam" id="PF13592">
    <property type="entry name" value="HTH_33"/>
    <property type="match status" value="1"/>
</dbReference>
<dbReference type="Proteomes" id="UP000422108">
    <property type="component" value="Chromosome"/>
</dbReference>